<dbReference type="AlphaFoldDB" id="A0A2W5AA34"/>
<proteinExistence type="predicted"/>
<organism evidence="1 2">
    <name type="scientific">Sphingomonas sanxanigenens</name>
    <dbReference type="NCBI Taxonomy" id="397260"/>
    <lineage>
        <taxon>Bacteria</taxon>
        <taxon>Pseudomonadati</taxon>
        <taxon>Pseudomonadota</taxon>
        <taxon>Alphaproteobacteria</taxon>
        <taxon>Sphingomonadales</taxon>
        <taxon>Sphingomonadaceae</taxon>
        <taxon>Sphingomonas</taxon>
    </lineage>
</organism>
<dbReference type="EMBL" id="QFNN01000037">
    <property type="protein sequence ID" value="PZO90067.1"/>
    <property type="molecule type" value="Genomic_DNA"/>
</dbReference>
<evidence type="ECO:0008006" key="3">
    <source>
        <dbReference type="Google" id="ProtNLM"/>
    </source>
</evidence>
<gene>
    <name evidence="1" type="ORF">DI623_08105</name>
</gene>
<evidence type="ECO:0000313" key="1">
    <source>
        <dbReference type="EMBL" id="PZO90067.1"/>
    </source>
</evidence>
<dbReference type="Proteomes" id="UP000249066">
    <property type="component" value="Unassembled WGS sequence"/>
</dbReference>
<reference evidence="1 2" key="1">
    <citation type="submission" date="2017-08" db="EMBL/GenBank/DDBJ databases">
        <title>Infants hospitalized years apart are colonized by the same room-sourced microbial strains.</title>
        <authorList>
            <person name="Brooks B."/>
            <person name="Olm M.R."/>
            <person name="Firek B.A."/>
            <person name="Baker R."/>
            <person name="Thomas B.C."/>
            <person name="Morowitz M.J."/>
            <person name="Banfield J.F."/>
        </authorList>
    </citation>
    <scope>NUCLEOTIDE SEQUENCE [LARGE SCALE GENOMIC DNA]</scope>
    <source>
        <strain evidence="1">S2_018_000_R2_101</strain>
    </source>
</reference>
<sequence>MLFHVSVEADDPRRTAALLAEFWGGEAFPFPAVTPGAWMAMAPDDRGTIIEVYPRGTELHPADDGATGVRVTPRRHNATHFAIATRMSRAQVMAIAAREGIAAGYFQRGGRFGVIELWIDGCMMIEVLTEEMQRDYMESISIPNARAMVAAMSDHYGIVANRAA</sequence>
<comment type="caution">
    <text evidence="1">The sequence shown here is derived from an EMBL/GenBank/DDBJ whole genome shotgun (WGS) entry which is preliminary data.</text>
</comment>
<accession>A0A2W5AA34</accession>
<evidence type="ECO:0000313" key="2">
    <source>
        <dbReference type="Proteomes" id="UP000249066"/>
    </source>
</evidence>
<name>A0A2W5AA34_9SPHN</name>
<protein>
    <recommendedName>
        <fullName evidence="3">VOC domain-containing protein</fullName>
    </recommendedName>
</protein>